<dbReference type="InterPro" id="IPR036266">
    <property type="entry name" value="SecA_Wing/Scaffold_sf"/>
</dbReference>
<keyword evidence="7" id="KW-0997">Cell inner membrane</keyword>
<comment type="cofactor">
    <cofactor evidence="1">
        <name>Zn(2+)</name>
        <dbReference type="ChEBI" id="CHEBI:29105"/>
    </cofactor>
</comment>
<protein>
    <recommendedName>
        <fullName evidence="16 17">Protein translocase subunit SecA</fullName>
        <ecNumber evidence="16">7.4.2.8</ecNumber>
    </recommendedName>
</protein>
<sequence length="925" mass="104277">MASNILTKIFGSRNDRLLKSYRKTVERINALETQYEKLDDGQLRAKTEEFKGRVAAGETLDAILPEAFAVVREGSKRIMKMRHFDVQMLGGMSLHNGKISEMRTGEGKTLTATLPVYLNALTGKGVHVVTVNDYLANRDARWMGKLYNFLGLTVGINLPNMPREEKQAAYNADITYGTNNEYGFDYLRDNMVYEIADRVQRGLNYAIVDEVDSILIDEARTPLIISGQAEDHTEMYLAMNKVVPMLTRQEGEADPRTGEGVTKPGDFTLDEKTHQVFLTEQGHENAERILFNLGLIPESATLYDPANISLVHHLYAALRANHLYHRDQHYVVQQGEQGAEIVIVDEFTGRLMTGRRWSDGLHQAVEAKEGVQIQAENQTLASITFQNYFRLYGKLSGMTGTADTEAYEFQEIYGLETTVIPPNRVSKRDDQLDRVYKTTREKYEAAIKDIRECYERGQPVLVGTSSIENSEIIAQLLENEKLPHQVLNAKQHAREADIIAQAGRPKMITIATNMAGRGTDIVLGGNVEKLIEAVEADESLDAGAKEAEIARLREQWSKEHEQVKALGGLRIIATERHESRRIDNQLRGRSGRQGDPGSSRFYLSLDDPLMRIFAGDRVKAIMERLKMPDGEAIEAGIVTRSIESAQRKVEARNFDIRKQLLEYDDVANDQRKVIYQQRNDIMDASSLQGQIESLREGCFTDLTRQYVPAESVEEQWDIAGLEKALRDEWQIDLPLAKELESATAITDEDILEKVISAANAAFADKVQRIGEENFIQFERIVLLQSIDTHWREHLSSLDYLRQGIHLRGYAQKQPKQEYKREAFELFGQLLDSVKNEVTKVLMTVKIQSGEQLEQAAEEMENRAENIANVTYTAPTESGEVETIVDEESQRRAQSAAGGGMPRVGRNDPCPCGSGKKFKLCHGKLN</sequence>
<evidence type="ECO:0000259" key="20">
    <source>
        <dbReference type="PROSITE" id="PS51194"/>
    </source>
</evidence>
<feature type="binding site" evidence="16">
    <location>
        <position position="520"/>
    </location>
    <ligand>
        <name>ATP</name>
        <dbReference type="ChEBI" id="CHEBI:30616"/>
    </ligand>
</feature>
<dbReference type="SUPFAM" id="SSF52540">
    <property type="entry name" value="P-loop containing nucleoside triphosphate hydrolases"/>
    <property type="match status" value="2"/>
</dbReference>
<dbReference type="InterPro" id="IPR036670">
    <property type="entry name" value="SecA_X-link_sf"/>
</dbReference>
<evidence type="ECO:0000313" key="22">
    <source>
        <dbReference type="EMBL" id="MFC6284810.1"/>
    </source>
</evidence>
<feature type="domain" description="Helicase ATP-binding" evidence="19">
    <location>
        <begin position="89"/>
        <end position="247"/>
    </location>
</feature>
<keyword evidence="4 16" id="KW-0813">Transport</keyword>
<evidence type="ECO:0000256" key="4">
    <source>
        <dbReference type="ARBA" id="ARBA00022448"/>
    </source>
</evidence>
<dbReference type="Gene3D" id="1.10.3060.10">
    <property type="entry name" value="Helical scaffold and wing domains of SecA"/>
    <property type="match status" value="1"/>
</dbReference>
<dbReference type="Proteomes" id="UP001596270">
    <property type="component" value="Unassembled WGS sequence"/>
</dbReference>
<name>A0ABW1U6M6_9BURK</name>
<evidence type="ECO:0000256" key="9">
    <source>
        <dbReference type="ARBA" id="ARBA00022741"/>
    </source>
</evidence>
<dbReference type="InterPro" id="IPR011115">
    <property type="entry name" value="SecA_DEAD"/>
</dbReference>
<dbReference type="NCBIfam" id="TIGR00963">
    <property type="entry name" value="secA"/>
    <property type="match status" value="1"/>
</dbReference>
<dbReference type="Gene3D" id="3.40.50.300">
    <property type="entry name" value="P-loop containing nucleotide triphosphate hydrolases"/>
    <property type="match status" value="2"/>
</dbReference>
<dbReference type="EC" id="7.4.2.8" evidence="16"/>
<accession>A0ABW1U6M6</accession>
<evidence type="ECO:0000313" key="23">
    <source>
        <dbReference type="Proteomes" id="UP001596270"/>
    </source>
</evidence>
<evidence type="ECO:0000259" key="19">
    <source>
        <dbReference type="PROSITE" id="PS51192"/>
    </source>
</evidence>
<evidence type="ECO:0000256" key="6">
    <source>
        <dbReference type="ARBA" id="ARBA00022490"/>
    </source>
</evidence>
<dbReference type="EMBL" id="JBHSRS010000084">
    <property type="protein sequence ID" value="MFC6284810.1"/>
    <property type="molecule type" value="Genomic_DNA"/>
</dbReference>
<dbReference type="InterPro" id="IPR011130">
    <property type="entry name" value="SecA_preprotein_X-link_dom"/>
</dbReference>
<comment type="caution">
    <text evidence="22">The sequence shown here is derived from an EMBL/GenBank/DDBJ whole genome shotgun (WGS) entry which is preliminary data.</text>
</comment>
<comment type="similarity">
    <text evidence="3 16 17">Belongs to the SecA family.</text>
</comment>
<dbReference type="InterPro" id="IPR011116">
    <property type="entry name" value="SecA_Wing/Scaffold"/>
</dbReference>
<dbReference type="InterPro" id="IPR001650">
    <property type="entry name" value="Helicase_C-like"/>
</dbReference>
<dbReference type="Pfam" id="PF01043">
    <property type="entry name" value="SecA_PP_bind"/>
    <property type="match status" value="1"/>
</dbReference>
<comment type="function">
    <text evidence="16">Part of the Sec protein translocase complex. Interacts with the SecYEG preprotein conducting channel. Has a central role in coupling the hydrolysis of ATP to the transfer of proteins into and across the cell membrane, serving both as a receptor for the preprotein-SecB complex and as an ATP-driven molecular motor driving the stepwise translocation of polypeptide chains across the membrane.</text>
</comment>
<dbReference type="HAMAP" id="MF_01382">
    <property type="entry name" value="SecA"/>
    <property type="match status" value="1"/>
</dbReference>
<keyword evidence="15 16" id="KW-0472">Membrane</keyword>
<keyword evidence="10" id="KW-0862">Zinc</keyword>
<dbReference type="PANTHER" id="PTHR30612:SF0">
    <property type="entry name" value="CHLOROPLAST PROTEIN-TRANSPORTING ATPASE"/>
    <property type="match status" value="1"/>
</dbReference>
<evidence type="ECO:0000256" key="13">
    <source>
        <dbReference type="ARBA" id="ARBA00022967"/>
    </source>
</evidence>
<dbReference type="Pfam" id="PF02810">
    <property type="entry name" value="SEC-C"/>
    <property type="match status" value="1"/>
</dbReference>
<dbReference type="InterPro" id="IPR000185">
    <property type="entry name" value="SecA"/>
</dbReference>
<keyword evidence="9 16" id="KW-0547">Nucleotide-binding</keyword>
<evidence type="ECO:0000256" key="16">
    <source>
        <dbReference type="HAMAP-Rule" id="MF_01382"/>
    </source>
</evidence>
<evidence type="ECO:0000256" key="11">
    <source>
        <dbReference type="ARBA" id="ARBA00022840"/>
    </source>
</evidence>
<keyword evidence="12 16" id="KW-0653">Protein transport</keyword>
<keyword evidence="14 16" id="KW-0811">Translocation</keyword>
<evidence type="ECO:0000256" key="15">
    <source>
        <dbReference type="ARBA" id="ARBA00023136"/>
    </source>
</evidence>
<dbReference type="SUPFAM" id="SSF81767">
    <property type="entry name" value="Pre-protein crosslinking domain of SecA"/>
    <property type="match status" value="1"/>
</dbReference>
<dbReference type="PROSITE" id="PS51194">
    <property type="entry name" value="HELICASE_CTER"/>
    <property type="match status" value="1"/>
</dbReference>
<feature type="region of interest" description="Disordered" evidence="18">
    <location>
        <begin position="884"/>
        <end position="908"/>
    </location>
</feature>
<dbReference type="SMART" id="SM00958">
    <property type="entry name" value="SecA_PP_bind"/>
    <property type="match status" value="1"/>
</dbReference>
<dbReference type="PROSITE" id="PS51196">
    <property type="entry name" value="SECA_MOTOR_DEAD"/>
    <property type="match status" value="1"/>
</dbReference>
<comment type="subunit">
    <text evidence="16">Monomer and homodimer. Part of the essential Sec protein translocation apparatus which comprises SecA, SecYEG and auxiliary proteins SecDF-YajC and YidC.</text>
</comment>
<dbReference type="RefSeq" id="WP_371434915.1">
    <property type="nucleotide sequence ID" value="NZ_JBHSRS010000084.1"/>
</dbReference>
<evidence type="ECO:0000256" key="7">
    <source>
        <dbReference type="ARBA" id="ARBA00022519"/>
    </source>
</evidence>
<proteinExistence type="inferred from homology"/>
<dbReference type="Pfam" id="PF07516">
    <property type="entry name" value="SecA_SW"/>
    <property type="match status" value="1"/>
</dbReference>
<dbReference type="InterPro" id="IPR014018">
    <property type="entry name" value="SecA_motor_DEAD"/>
</dbReference>
<dbReference type="Pfam" id="PF07517">
    <property type="entry name" value="SecA_DEAD"/>
    <property type="match status" value="1"/>
</dbReference>
<feature type="binding site" evidence="16">
    <location>
        <begin position="105"/>
        <end position="109"/>
    </location>
    <ligand>
        <name>ATP</name>
        <dbReference type="ChEBI" id="CHEBI:30616"/>
    </ligand>
</feature>
<evidence type="ECO:0000256" key="3">
    <source>
        <dbReference type="ARBA" id="ARBA00007650"/>
    </source>
</evidence>
<evidence type="ECO:0000256" key="1">
    <source>
        <dbReference type="ARBA" id="ARBA00001947"/>
    </source>
</evidence>
<dbReference type="SMART" id="SM00957">
    <property type="entry name" value="SecA_DEAD"/>
    <property type="match status" value="1"/>
</dbReference>
<evidence type="ECO:0000256" key="17">
    <source>
        <dbReference type="RuleBase" id="RU003874"/>
    </source>
</evidence>
<dbReference type="InterPro" id="IPR004027">
    <property type="entry name" value="SEC_C_motif"/>
</dbReference>
<keyword evidence="13 16" id="KW-1278">Translocase</keyword>
<dbReference type="InterPro" id="IPR020937">
    <property type="entry name" value="SecA_CS"/>
</dbReference>
<comment type="catalytic activity">
    <reaction evidence="16">
        <text>ATP + H2O + cellular proteinSide 1 = ADP + phosphate + cellular proteinSide 2.</text>
        <dbReference type="EC" id="7.4.2.8"/>
    </reaction>
</comment>
<evidence type="ECO:0000256" key="12">
    <source>
        <dbReference type="ARBA" id="ARBA00022927"/>
    </source>
</evidence>
<evidence type="ECO:0000256" key="14">
    <source>
        <dbReference type="ARBA" id="ARBA00023010"/>
    </source>
</evidence>
<comment type="subcellular location">
    <subcellularLocation>
        <location evidence="16">Cell membrane</location>
        <topology evidence="16">Peripheral membrane protein</topology>
        <orientation evidence="16">Cytoplasmic side</orientation>
    </subcellularLocation>
    <subcellularLocation>
        <location evidence="16">Cytoplasm</location>
    </subcellularLocation>
    <subcellularLocation>
        <location evidence="2">Membrane</location>
        <topology evidence="2">Peripheral membrane protein</topology>
    </subcellularLocation>
    <text evidence="16">Distribution is 50-50.</text>
</comment>
<dbReference type="PRINTS" id="PR00906">
    <property type="entry name" value="SECA"/>
</dbReference>
<keyword evidence="23" id="KW-1185">Reference proteome</keyword>
<reference evidence="23" key="1">
    <citation type="journal article" date="2019" name="Int. J. Syst. Evol. Microbiol.">
        <title>The Global Catalogue of Microorganisms (GCM) 10K type strain sequencing project: providing services to taxonomists for standard genome sequencing and annotation.</title>
        <authorList>
            <consortium name="The Broad Institute Genomics Platform"/>
            <consortium name="The Broad Institute Genome Sequencing Center for Infectious Disease"/>
            <person name="Wu L."/>
            <person name="Ma J."/>
        </authorList>
    </citation>
    <scope>NUCLEOTIDE SEQUENCE [LARGE SCALE GENOMIC DNA]</scope>
    <source>
        <strain evidence="23">CCUG 39402</strain>
    </source>
</reference>
<evidence type="ECO:0000259" key="21">
    <source>
        <dbReference type="PROSITE" id="PS51196"/>
    </source>
</evidence>
<feature type="binding site" evidence="16">
    <location>
        <position position="87"/>
    </location>
    <ligand>
        <name>ATP</name>
        <dbReference type="ChEBI" id="CHEBI:30616"/>
    </ligand>
</feature>
<dbReference type="InterPro" id="IPR027417">
    <property type="entry name" value="P-loop_NTPase"/>
</dbReference>
<dbReference type="InterPro" id="IPR014001">
    <property type="entry name" value="Helicase_ATP-bd"/>
</dbReference>
<keyword evidence="6 16" id="KW-0963">Cytoplasm</keyword>
<dbReference type="CDD" id="cd17928">
    <property type="entry name" value="DEXDc_SecA"/>
    <property type="match status" value="1"/>
</dbReference>
<keyword evidence="11 16" id="KW-0067">ATP-binding</keyword>
<feature type="domain" description="SecA family profile" evidence="21">
    <location>
        <begin position="3"/>
        <end position="634"/>
    </location>
</feature>
<dbReference type="PROSITE" id="PS01312">
    <property type="entry name" value="SECA"/>
    <property type="match status" value="1"/>
</dbReference>
<organism evidence="22 23">
    <name type="scientific">Polaromonas aquatica</name>
    <dbReference type="NCBI Taxonomy" id="332657"/>
    <lineage>
        <taxon>Bacteria</taxon>
        <taxon>Pseudomonadati</taxon>
        <taxon>Pseudomonadota</taxon>
        <taxon>Betaproteobacteria</taxon>
        <taxon>Burkholderiales</taxon>
        <taxon>Comamonadaceae</taxon>
        <taxon>Polaromonas</taxon>
    </lineage>
</organism>
<evidence type="ECO:0000256" key="10">
    <source>
        <dbReference type="ARBA" id="ARBA00022833"/>
    </source>
</evidence>
<evidence type="ECO:0000256" key="8">
    <source>
        <dbReference type="ARBA" id="ARBA00022723"/>
    </source>
</evidence>
<evidence type="ECO:0000256" key="18">
    <source>
        <dbReference type="SAM" id="MobiDB-lite"/>
    </source>
</evidence>
<dbReference type="PANTHER" id="PTHR30612">
    <property type="entry name" value="SECA INNER MEMBRANE COMPONENT OF SEC PROTEIN SECRETION SYSTEM"/>
    <property type="match status" value="1"/>
</dbReference>
<dbReference type="Pfam" id="PF21090">
    <property type="entry name" value="P-loop_SecA"/>
    <property type="match status" value="1"/>
</dbReference>
<dbReference type="Gene3D" id="3.90.1440.10">
    <property type="entry name" value="SecA, preprotein cross-linking domain"/>
    <property type="match status" value="1"/>
</dbReference>
<evidence type="ECO:0000256" key="5">
    <source>
        <dbReference type="ARBA" id="ARBA00022475"/>
    </source>
</evidence>
<dbReference type="CDD" id="cd18803">
    <property type="entry name" value="SF2_C_secA"/>
    <property type="match status" value="1"/>
</dbReference>
<dbReference type="NCBIfam" id="NF009538">
    <property type="entry name" value="PRK12904.1"/>
    <property type="match status" value="1"/>
</dbReference>
<keyword evidence="5 16" id="KW-1003">Cell membrane</keyword>
<evidence type="ECO:0000256" key="2">
    <source>
        <dbReference type="ARBA" id="ARBA00004170"/>
    </source>
</evidence>
<dbReference type="InterPro" id="IPR044722">
    <property type="entry name" value="SecA_SF2_C"/>
</dbReference>
<dbReference type="PROSITE" id="PS51192">
    <property type="entry name" value="HELICASE_ATP_BIND_1"/>
    <property type="match status" value="1"/>
</dbReference>
<gene>
    <name evidence="16 22" type="primary">secA</name>
    <name evidence="22" type="ORF">ACFQND_26590</name>
</gene>
<dbReference type="SUPFAM" id="SSF81886">
    <property type="entry name" value="Helical scaffold and wing domains of SecA"/>
    <property type="match status" value="1"/>
</dbReference>
<feature type="domain" description="Helicase C-terminal" evidence="20">
    <location>
        <begin position="431"/>
        <end position="650"/>
    </location>
</feature>
<keyword evidence="8" id="KW-0479">Metal-binding</keyword>